<feature type="non-terminal residue" evidence="10">
    <location>
        <position position="1"/>
    </location>
</feature>
<gene>
    <name evidence="10" type="ORF">PACTADRAFT_28723</name>
</gene>
<feature type="transmembrane region" description="Helical" evidence="8">
    <location>
        <begin position="218"/>
        <end position="236"/>
    </location>
</feature>
<dbReference type="GO" id="GO:0005789">
    <property type="term" value="C:endoplasmic reticulum membrane"/>
    <property type="evidence" value="ECO:0007669"/>
    <property type="project" value="UniProtKB-SubCell"/>
</dbReference>
<comment type="similarity">
    <text evidence="7">Belongs to the type 2 lipid phosphate phosphatase family.</text>
</comment>
<evidence type="ECO:0000256" key="2">
    <source>
        <dbReference type="ARBA" id="ARBA00022692"/>
    </source>
</evidence>
<evidence type="ECO:0000256" key="5">
    <source>
        <dbReference type="ARBA" id="ARBA00022989"/>
    </source>
</evidence>
<dbReference type="SMART" id="SM00014">
    <property type="entry name" value="acidPPc"/>
    <property type="match status" value="1"/>
</dbReference>
<feature type="non-terminal residue" evidence="10">
    <location>
        <position position="331"/>
    </location>
</feature>
<evidence type="ECO:0000256" key="8">
    <source>
        <dbReference type="SAM" id="Phobius"/>
    </source>
</evidence>
<feature type="transmembrane region" description="Helical" evidence="8">
    <location>
        <begin position="53"/>
        <end position="78"/>
    </location>
</feature>
<dbReference type="PANTHER" id="PTHR14969:SF28">
    <property type="entry name" value="DIHYDROSPHINGOSINE 1-PHOSPHATE PHOSPHATASE LCB3-RELATED"/>
    <property type="match status" value="1"/>
</dbReference>
<evidence type="ECO:0000259" key="9">
    <source>
        <dbReference type="SMART" id="SM00014"/>
    </source>
</evidence>
<evidence type="ECO:0000256" key="1">
    <source>
        <dbReference type="ARBA" id="ARBA00004477"/>
    </source>
</evidence>
<dbReference type="Gene3D" id="1.20.144.10">
    <property type="entry name" value="Phosphatidic acid phosphatase type 2/haloperoxidase"/>
    <property type="match status" value="1"/>
</dbReference>
<reference evidence="11" key="1">
    <citation type="submission" date="2016-05" db="EMBL/GenBank/DDBJ databases">
        <title>Comparative genomics of biotechnologically important yeasts.</title>
        <authorList>
            <consortium name="DOE Joint Genome Institute"/>
            <person name="Riley R."/>
            <person name="Haridas S."/>
            <person name="Wolfe K.H."/>
            <person name="Lopes M.R."/>
            <person name="Hittinger C.T."/>
            <person name="Goker M."/>
            <person name="Salamov A."/>
            <person name="Wisecaver J."/>
            <person name="Long T.M."/>
            <person name="Aerts A.L."/>
            <person name="Barry K."/>
            <person name="Choi C."/>
            <person name="Clum A."/>
            <person name="Coughlan A.Y."/>
            <person name="Deshpande S."/>
            <person name="Douglass A.P."/>
            <person name="Hanson S.J."/>
            <person name="Klenk H.-P."/>
            <person name="Labutti K."/>
            <person name="Lapidus A."/>
            <person name="Lindquist E."/>
            <person name="Lipzen A."/>
            <person name="Meier-Kolthoff J.P."/>
            <person name="Ohm R.A."/>
            <person name="Otillar R.P."/>
            <person name="Pangilinan J."/>
            <person name="Peng Y."/>
            <person name="Rokas A."/>
            <person name="Rosa C.A."/>
            <person name="Scheuner C."/>
            <person name="Sibirny A.A."/>
            <person name="Slot J.C."/>
            <person name="Stielow J.B."/>
            <person name="Sun H."/>
            <person name="Kurtzman C.P."/>
            <person name="Blackwell M."/>
            <person name="Grigoriev I.V."/>
            <person name="Jeffries T.W."/>
        </authorList>
    </citation>
    <scope>NUCLEOTIDE SEQUENCE [LARGE SCALE GENOMIC DNA]</scope>
    <source>
        <strain evidence="11">NRRL Y-2460</strain>
    </source>
</reference>
<feature type="domain" description="Phosphatidic acid phosphatase type 2/haloperoxidase" evidence="9">
    <location>
        <begin position="76"/>
        <end position="203"/>
    </location>
</feature>
<keyword evidence="6 8" id="KW-0472">Membrane</keyword>
<dbReference type="AlphaFoldDB" id="A0A1E4TY75"/>
<evidence type="ECO:0000313" key="10">
    <source>
        <dbReference type="EMBL" id="ODV96618.1"/>
    </source>
</evidence>
<dbReference type="Proteomes" id="UP000094236">
    <property type="component" value="Unassembled WGS sequence"/>
</dbReference>
<sequence>ASDSGKMPAPYYEKKLSFLRFKIRSLLLPIVLREETILYKIQKNLRSPITDLYFAWTANLGSHTFYVLMLPLPLWFGYCQVGRDLIFVLGFGIYFTGVVKDYLCLPRPASPPLHRITMSHYTSKEYGCPSSHSANATGVVLVCLNHLFTIKHSLSNSALILSVIFFCIYYFSLVFGRIYAGMHGFTDIIIGSIIGTLVFIIRHFTHDLWDSIVYSGNWLVPILLISFYYSLVYFHSIPAENCPCFDDSVSFIGVLLGLELAYWNYSKSSFIIPEGGIENYCVIPYSFKQIGLFKSILRVIVGVTTVLSWKAISKPLLRKIISPIYKKFISI</sequence>
<organism evidence="10 11">
    <name type="scientific">Pachysolen tannophilus NRRL Y-2460</name>
    <dbReference type="NCBI Taxonomy" id="669874"/>
    <lineage>
        <taxon>Eukaryota</taxon>
        <taxon>Fungi</taxon>
        <taxon>Dikarya</taxon>
        <taxon>Ascomycota</taxon>
        <taxon>Saccharomycotina</taxon>
        <taxon>Pichiomycetes</taxon>
        <taxon>Pachysolenaceae</taxon>
        <taxon>Pachysolen</taxon>
    </lineage>
</organism>
<dbReference type="GO" id="GO:0006629">
    <property type="term" value="P:lipid metabolic process"/>
    <property type="evidence" value="ECO:0007669"/>
    <property type="project" value="UniProtKB-ARBA"/>
</dbReference>
<comment type="subcellular location">
    <subcellularLocation>
        <location evidence="1">Endoplasmic reticulum membrane</location>
        <topology evidence="1">Multi-pass membrane protein</topology>
    </subcellularLocation>
</comment>
<evidence type="ECO:0000256" key="3">
    <source>
        <dbReference type="ARBA" id="ARBA00022801"/>
    </source>
</evidence>
<protein>
    <recommendedName>
        <fullName evidence="9">Phosphatidic acid phosphatase type 2/haloperoxidase domain-containing protein</fullName>
    </recommendedName>
</protein>
<keyword evidence="5 8" id="KW-1133">Transmembrane helix</keyword>
<keyword evidence="3" id="KW-0378">Hydrolase</keyword>
<feature type="transmembrane region" description="Helical" evidence="8">
    <location>
        <begin position="157"/>
        <end position="176"/>
    </location>
</feature>
<dbReference type="OrthoDB" id="301434at2759"/>
<dbReference type="EMBL" id="KV454012">
    <property type="protein sequence ID" value="ODV96618.1"/>
    <property type="molecule type" value="Genomic_DNA"/>
</dbReference>
<evidence type="ECO:0000256" key="4">
    <source>
        <dbReference type="ARBA" id="ARBA00022824"/>
    </source>
</evidence>
<proteinExistence type="inferred from homology"/>
<dbReference type="SUPFAM" id="SSF48317">
    <property type="entry name" value="Acid phosphatase/Vanadium-dependent haloperoxidase"/>
    <property type="match status" value="1"/>
</dbReference>
<evidence type="ECO:0000313" key="11">
    <source>
        <dbReference type="Proteomes" id="UP000094236"/>
    </source>
</evidence>
<dbReference type="Pfam" id="PF01569">
    <property type="entry name" value="PAP2"/>
    <property type="match status" value="1"/>
</dbReference>
<dbReference type="GO" id="GO:0042392">
    <property type="term" value="F:sphingosine-1-phosphate phosphatase activity"/>
    <property type="evidence" value="ECO:0007669"/>
    <property type="project" value="TreeGrafter"/>
</dbReference>
<dbReference type="PANTHER" id="PTHR14969">
    <property type="entry name" value="SPHINGOSINE-1-PHOSPHATE PHOSPHOHYDROLASE"/>
    <property type="match status" value="1"/>
</dbReference>
<keyword evidence="11" id="KW-1185">Reference proteome</keyword>
<name>A0A1E4TY75_PACTA</name>
<dbReference type="InterPro" id="IPR000326">
    <property type="entry name" value="PAP2/HPO"/>
</dbReference>
<dbReference type="InterPro" id="IPR036938">
    <property type="entry name" value="PAP2/HPO_sf"/>
</dbReference>
<evidence type="ECO:0000256" key="6">
    <source>
        <dbReference type="ARBA" id="ARBA00023136"/>
    </source>
</evidence>
<evidence type="ECO:0000256" key="7">
    <source>
        <dbReference type="ARBA" id="ARBA00038324"/>
    </source>
</evidence>
<dbReference type="CDD" id="cd03388">
    <property type="entry name" value="PAP2_SPPase1"/>
    <property type="match status" value="1"/>
</dbReference>
<feature type="transmembrane region" description="Helical" evidence="8">
    <location>
        <begin position="188"/>
        <end position="206"/>
    </location>
</feature>
<keyword evidence="4" id="KW-0256">Endoplasmic reticulum</keyword>
<feature type="transmembrane region" description="Helical" evidence="8">
    <location>
        <begin position="85"/>
        <end position="103"/>
    </location>
</feature>
<keyword evidence="2 8" id="KW-0812">Transmembrane</keyword>
<dbReference type="STRING" id="669874.A0A1E4TY75"/>
<accession>A0A1E4TY75</accession>